<comment type="caution">
    <text evidence="2">The sequence shown here is derived from an EMBL/GenBank/DDBJ whole genome shotgun (WGS) entry which is preliminary data.</text>
</comment>
<protein>
    <submittedName>
        <fullName evidence="2">PelA/Pel-15E family pectate lyase</fullName>
    </submittedName>
</protein>
<accession>A0ABU1N4T7</accession>
<dbReference type="EMBL" id="JAVDRL010000013">
    <property type="protein sequence ID" value="MDR6533481.1"/>
    <property type="molecule type" value="Genomic_DNA"/>
</dbReference>
<evidence type="ECO:0000313" key="2">
    <source>
        <dbReference type="EMBL" id="MDR6533481.1"/>
    </source>
</evidence>
<dbReference type="InterPro" id="IPR006311">
    <property type="entry name" value="TAT_signal"/>
</dbReference>
<dbReference type="GO" id="GO:0016829">
    <property type="term" value="F:lyase activity"/>
    <property type="evidence" value="ECO:0007669"/>
    <property type="project" value="UniProtKB-KW"/>
</dbReference>
<dbReference type="PROSITE" id="PS51318">
    <property type="entry name" value="TAT"/>
    <property type="match status" value="1"/>
</dbReference>
<dbReference type="SUPFAM" id="SSF81853">
    <property type="entry name" value="Family 10 polysaccharide lyase"/>
    <property type="match status" value="1"/>
</dbReference>
<reference evidence="2 3" key="1">
    <citation type="submission" date="2023-07" db="EMBL/GenBank/DDBJ databases">
        <title>Sorghum-associated microbial communities from plants grown in Nebraska, USA.</title>
        <authorList>
            <person name="Schachtman D."/>
        </authorList>
    </citation>
    <scope>NUCLEOTIDE SEQUENCE [LARGE SCALE GENOMIC DNA]</scope>
    <source>
        <strain evidence="2 3">DS2154</strain>
    </source>
</reference>
<keyword evidence="1" id="KW-0732">Signal</keyword>
<dbReference type="Gene3D" id="1.50.10.20">
    <property type="match status" value="1"/>
</dbReference>
<dbReference type="InterPro" id="IPR012669">
    <property type="entry name" value="Pectate_lyase"/>
</dbReference>
<organism evidence="2 3">
    <name type="scientific">Caulobacter rhizosphaerae</name>
    <dbReference type="NCBI Taxonomy" id="2010972"/>
    <lineage>
        <taxon>Bacteria</taxon>
        <taxon>Pseudomonadati</taxon>
        <taxon>Pseudomonadota</taxon>
        <taxon>Alphaproteobacteria</taxon>
        <taxon>Caulobacterales</taxon>
        <taxon>Caulobacteraceae</taxon>
        <taxon>Caulobacter</taxon>
    </lineage>
</organism>
<keyword evidence="3" id="KW-1185">Reference proteome</keyword>
<feature type="signal peptide" evidence="1">
    <location>
        <begin position="1"/>
        <end position="32"/>
    </location>
</feature>
<dbReference type="Pfam" id="PF09492">
    <property type="entry name" value="Pec_lyase"/>
    <property type="match status" value="1"/>
</dbReference>
<proteinExistence type="predicted"/>
<gene>
    <name evidence="2" type="ORF">J2800_004247</name>
</gene>
<evidence type="ECO:0000313" key="3">
    <source>
        <dbReference type="Proteomes" id="UP001262754"/>
    </source>
</evidence>
<feature type="chain" id="PRO_5045999657" evidence="1">
    <location>
        <begin position="33"/>
        <end position="548"/>
    </location>
</feature>
<name>A0ABU1N4T7_9CAUL</name>
<dbReference type="RefSeq" id="WP_310034374.1">
    <property type="nucleotide sequence ID" value="NZ_JAVDRL010000013.1"/>
</dbReference>
<dbReference type="Proteomes" id="UP001262754">
    <property type="component" value="Unassembled WGS sequence"/>
</dbReference>
<keyword evidence="2" id="KW-0456">Lyase</keyword>
<sequence>MPLSPLTRRRLLATTTATFAAAAAMAPLKALAQGLAPSRDQVLATMKKATTFMAEKAAYEGGYVWSYLPGFSRRFGEMEAFPTMIWVQPPGTATMGHLFLDAYHATGDEYYYEAAKKAAKALIKIQHPAGGWNYMGDLAGPESLKKWYDTIGKNGWRLEEFQHYYGNATFDDEGTAESCQLMLRIYLEKKDKAFRPALDKAIQFVLDAQYPNGGWPQRFPLMSGFENKGHPDYTGYITFNDGVVDENIKFLIMVWQTLGDKRVLDPIKRAMDIYIAAHQPTPQPGWGLQHTVADLKPAGARTYEPKAFASHTTAGNLENLMDYYQLTGDPKYLDRIPETIDWLAGLKLDDKIAPGKPRYPTFIEIGTNEPLYVHRRGSNVFNGEYFVDKHWENTIVHYSSFRSVNIDKLRKRYETLKATPPEVASKDSPLKVKGGSQALPRYFTTKDISVSDLNVGALKAADGKTSEAQVAQLMSELNAEGWWPTPMKAVSNPYIGDGSTTVTPGEFSQTRVGDPTDTSPYLADVPKPGISTGAYIENMAALIRYVTA</sequence>
<evidence type="ECO:0000256" key="1">
    <source>
        <dbReference type="SAM" id="SignalP"/>
    </source>
</evidence>